<protein>
    <recommendedName>
        <fullName evidence="3">Transposase</fullName>
    </recommendedName>
</protein>
<proteinExistence type="predicted"/>
<name>A0ABQ9XDJ6_9EUKA</name>
<keyword evidence="2" id="KW-1185">Reference proteome</keyword>
<dbReference type="Proteomes" id="UP001281761">
    <property type="component" value="Unassembled WGS sequence"/>
</dbReference>
<gene>
    <name evidence="1" type="ORF">BLNAU_15663</name>
</gene>
<accession>A0ABQ9XDJ6</accession>
<dbReference type="EMBL" id="JARBJD010000157">
    <property type="protein sequence ID" value="KAK2949367.1"/>
    <property type="molecule type" value="Genomic_DNA"/>
</dbReference>
<evidence type="ECO:0000313" key="2">
    <source>
        <dbReference type="Proteomes" id="UP001281761"/>
    </source>
</evidence>
<sequence length="235" mass="26601">MQPSFTRDSTKAFFAVSGIYPVNMDAVCENWSEGSDPTSTSRCFDKARKRIGCKEVQTMTRADMAKKTRMSPDNEHNSAEILGGGKEQIISTYHALCNALSAIGSKQIREGTDLDQRRQPSGVEFSIKKSGVKDIRVEIDEAYFIPWKNHRVKDKTGFWRVGDWVQGVPGYYFVLMVAYRDHDTLDDVIKGRVAKGSVMTSDQWKSFESLKEVYPLDEFQDGSMKLHANCFGKEK</sequence>
<reference evidence="1 2" key="1">
    <citation type="journal article" date="2022" name="bioRxiv">
        <title>Genomics of Preaxostyla Flagellates Illuminates Evolutionary Transitions and the Path Towards Mitochondrial Loss.</title>
        <authorList>
            <person name="Novak L.V.F."/>
            <person name="Treitli S.C."/>
            <person name="Pyrih J."/>
            <person name="Halakuc P."/>
            <person name="Pipaliya S.V."/>
            <person name="Vacek V."/>
            <person name="Brzon O."/>
            <person name="Soukal P."/>
            <person name="Eme L."/>
            <person name="Dacks J.B."/>
            <person name="Karnkowska A."/>
            <person name="Elias M."/>
            <person name="Hampl V."/>
        </authorList>
    </citation>
    <scope>NUCLEOTIDE SEQUENCE [LARGE SCALE GENOMIC DNA]</scope>
    <source>
        <strain evidence="1">NAU3</strain>
        <tissue evidence="1">Gut</tissue>
    </source>
</reference>
<evidence type="ECO:0000313" key="1">
    <source>
        <dbReference type="EMBL" id="KAK2949367.1"/>
    </source>
</evidence>
<comment type="caution">
    <text evidence="1">The sequence shown here is derived from an EMBL/GenBank/DDBJ whole genome shotgun (WGS) entry which is preliminary data.</text>
</comment>
<evidence type="ECO:0008006" key="3">
    <source>
        <dbReference type="Google" id="ProtNLM"/>
    </source>
</evidence>
<organism evidence="1 2">
    <name type="scientific">Blattamonas nauphoetae</name>
    <dbReference type="NCBI Taxonomy" id="2049346"/>
    <lineage>
        <taxon>Eukaryota</taxon>
        <taxon>Metamonada</taxon>
        <taxon>Preaxostyla</taxon>
        <taxon>Oxymonadida</taxon>
        <taxon>Blattamonas</taxon>
    </lineage>
</organism>